<feature type="domain" description="Phytase-like" evidence="1">
    <location>
        <begin position="43"/>
        <end position="280"/>
    </location>
</feature>
<name>A0A4S3MDU8_9RHOB</name>
<evidence type="ECO:0000259" key="1">
    <source>
        <dbReference type="Pfam" id="PF13449"/>
    </source>
</evidence>
<dbReference type="OrthoDB" id="9798693at2"/>
<evidence type="ECO:0000313" key="3">
    <source>
        <dbReference type="Proteomes" id="UP000306113"/>
    </source>
</evidence>
<comment type="caution">
    <text evidence="2">The sequence shown here is derived from an EMBL/GenBank/DDBJ whole genome shotgun (WGS) entry which is preliminary data.</text>
</comment>
<proteinExistence type="predicted"/>
<dbReference type="AlphaFoldDB" id="A0A4S3MDU8"/>
<reference evidence="2 3" key="1">
    <citation type="submission" date="2019-04" db="EMBL/GenBank/DDBJ databases">
        <title>Draft genome sequence of Youngimonas vesicularis.</title>
        <authorList>
            <person name="Hameed A."/>
        </authorList>
    </citation>
    <scope>NUCLEOTIDE SEQUENCE [LARGE SCALE GENOMIC DNA]</scope>
    <source>
        <strain evidence="2 3">CC-AMW-E</strain>
    </source>
</reference>
<sequence>MRQRLAIAVIFLALLVGLADRRPFDPGPALLDRVLDLPRDRSRLGGYSGLHLAEDGAEFVIVSDRGRVLRGSLLREGGHLSGVRAKPILSLRDTRGKPVRGMANDAEGVAVAPDGTLFVSFEGAHQILAYPVGETTGARIETPIFFATLPSNGGLEALAIDPEGRLITIPERSFRRNRATPVYRQDVDGWTELPGYVRSHGFLPVGADVGPDGRLYILERHFAGLGFASRVRSFALGPELSDARLILRTPARRHGNLEGLSVWRDGQGQIRLTMISDDNFLALLPGQIVEYILPKSLANKGATH</sequence>
<dbReference type="EMBL" id="SSMD01000001">
    <property type="protein sequence ID" value="THD76657.1"/>
    <property type="molecule type" value="Genomic_DNA"/>
</dbReference>
<dbReference type="SUPFAM" id="SSF101898">
    <property type="entry name" value="NHL repeat"/>
    <property type="match status" value="1"/>
</dbReference>
<keyword evidence="3" id="KW-1185">Reference proteome</keyword>
<gene>
    <name evidence="2" type="ORF">E7681_02110</name>
</gene>
<dbReference type="Gene3D" id="2.120.10.30">
    <property type="entry name" value="TolB, C-terminal domain"/>
    <property type="match status" value="1"/>
</dbReference>
<dbReference type="Pfam" id="PF13449">
    <property type="entry name" value="Phytase-like"/>
    <property type="match status" value="1"/>
</dbReference>
<dbReference type="InterPro" id="IPR027372">
    <property type="entry name" value="Phytase-like_dom"/>
</dbReference>
<organism evidence="2 3">
    <name type="scientific">Thalassobius vesicularis</name>
    <dbReference type="NCBI Taxonomy" id="1294297"/>
    <lineage>
        <taxon>Bacteria</taxon>
        <taxon>Pseudomonadati</taxon>
        <taxon>Pseudomonadota</taxon>
        <taxon>Alphaproteobacteria</taxon>
        <taxon>Rhodobacterales</taxon>
        <taxon>Roseobacteraceae</taxon>
        <taxon>Thalassovita</taxon>
    </lineage>
</organism>
<protein>
    <submittedName>
        <fullName evidence="2">Esterase-like activity of phytase family protein</fullName>
    </submittedName>
</protein>
<evidence type="ECO:0000313" key="2">
    <source>
        <dbReference type="EMBL" id="THD76657.1"/>
    </source>
</evidence>
<dbReference type="Proteomes" id="UP000306113">
    <property type="component" value="Unassembled WGS sequence"/>
</dbReference>
<dbReference type="RefSeq" id="WP_136337601.1">
    <property type="nucleotide sequence ID" value="NZ_SSMD01000001.1"/>
</dbReference>
<accession>A0A4S3MDU8</accession>
<dbReference type="InterPro" id="IPR011042">
    <property type="entry name" value="6-blade_b-propeller_TolB-like"/>
</dbReference>